<reference evidence="1 2" key="1">
    <citation type="submission" date="2020-07" db="EMBL/GenBank/DDBJ databases">
        <title>Genomic Encyclopedia of Type Strains, Phase IV (KMG-V): Genome sequencing to study the core and pangenomes of soil and plant-associated prokaryotes.</title>
        <authorList>
            <person name="Whitman W."/>
        </authorList>
    </citation>
    <scope>NUCLEOTIDE SEQUENCE [LARGE SCALE GENOMIC DNA]</scope>
    <source>
        <strain evidence="1 2">M8UP30</strain>
    </source>
</reference>
<accession>A0A7Y9T230</accession>
<dbReference type="EMBL" id="JACCCV010000001">
    <property type="protein sequence ID" value="NYF50697.1"/>
    <property type="molecule type" value="Genomic_DNA"/>
</dbReference>
<evidence type="ECO:0000313" key="1">
    <source>
        <dbReference type="EMBL" id="NYF50697.1"/>
    </source>
</evidence>
<evidence type="ECO:0000313" key="2">
    <source>
        <dbReference type="Proteomes" id="UP000534186"/>
    </source>
</evidence>
<dbReference type="AlphaFoldDB" id="A0A7Y9T230"/>
<gene>
    <name evidence="1" type="ORF">HDF12_001062</name>
</gene>
<organism evidence="1 2">
    <name type="scientific">Tunturiibacter lichenicola</name>
    <dbReference type="NCBI Taxonomy" id="2051959"/>
    <lineage>
        <taxon>Bacteria</taxon>
        <taxon>Pseudomonadati</taxon>
        <taxon>Acidobacteriota</taxon>
        <taxon>Terriglobia</taxon>
        <taxon>Terriglobales</taxon>
        <taxon>Acidobacteriaceae</taxon>
        <taxon>Tunturiibacter</taxon>
    </lineage>
</organism>
<comment type="caution">
    <text evidence="1">The sequence shown here is derived from an EMBL/GenBank/DDBJ whole genome shotgun (WGS) entry which is preliminary data.</text>
</comment>
<protein>
    <submittedName>
        <fullName evidence="1">Uncharacterized protein</fullName>
    </submittedName>
</protein>
<proteinExistence type="predicted"/>
<sequence length="71" mass="8099">MICWVNSTSKYWDGMMMPGMSTFYMAPKAQWKGNLPPAPDFFMHQTEENGPRLDAYAFGSKMKVALDRLSS</sequence>
<name>A0A7Y9T230_9BACT</name>
<dbReference type="Proteomes" id="UP000534186">
    <property type="component" value="Unassembled WGS sequence"/>
</dbReference>